<evidence type="ECO:0000259" key="2">
    <source>
        <dbReference type="Pfam" id="PF07583"/>
    </source>
</evidence>
<dbReference type="InterPro" id="IPR011444">
    <property type="entry name" value="DUF1549"/>
</dbReference>
<accession>A0A382K1L6</accession>
<dbReference type="PANTHER" id="PTHR35889">
    <property type="entry name" value="CYCLOINULO-OLIGOSACCHARIDE FRUCTANOTRANSFERASE-RELATED"/>
    <property type="match status" value="1"/>
</dbReference>
<dbReference type="Pfam" id="PF07583">
    <property type="entry name" value="PSCyt2"/>
    <property type="match status" value="1"/>
</dbReference>
<feature type="region of interest" description="Disordered" evidence="1">
    <location>
        <begin position="144"/>
        <end position="163"/>
    </location>
</feature>
<evidence type="ECO:0000259" key="3">
    <source>
        <dbReference type="Pfam" id="PF07635"/>
    </source>
</evidence>
<feature type="non-terminal residue" evidence="4">
    <location>
        <position position="337"/>
    </location>
</feature>
<evidence type="ECO:0008006" key="5">
    <source>
        <dbReference type="Google" id="ProtNLM"/>
    </source>
</evidence>
<dbReference type="AlphaFoldDB" id="A0A382K1L6"/>
<evidence type="ECO:0000313" key="4">
    <source>
        <dbReference type="EMBL" id="SVC17896.1"/>
    </source>
</evidence>
<dbReference type="InterPro" id="IPR011429">
    <property type="entry name" value="Cyt_c_Planctomycete-type"/>
</dbReference>
<proteinExistence type="predicted"/>
<gene>
    <name evidence="4" type="ORF">METZ01_LOCUS270750</name>
</gene>
<reference evidence="4" key="1">
    <citation type="submission" date="2018-05" db="EMBL/GenBank/DDBJ databases">
        <authorList>
            <person name="Lanie J.A."/>
            <person name="Ng W.-L."/>
            <person name="Kazmierczak K.M."/>
            <person name="Andrzejewski T.M."/>
            <person name="Davidsen T.M."/>
            <person name="Wayne K.J."/>
            <person name="Tettelin H."/>
            <person name="Glass J.I."/>
            <person name="Rusch D."/>
            <person name="Podicherti R."/>
            <person name="Tsui H.-C.T."/>
            <person name="Winkler M.E."/>
        </authorList>
    </citation>
    <scope>NUCLEOTIDE SEQUENCE</scope>
</reference>
<feature type="domain" description="Cytochrome C Planctomycete-type" evidence="3">
    <location>
        <begin position="49"/>
        <end position="109"/>
    </location>
</feature>
<sequence>MNESSKHPLITLLGSCFLLGVQGVYSAEPSAERMAFFEKKIRPVLVEKCYKCHSANSEKVKGELLLDTREGIRKGGESGHAVVPKNLDESLLIEAIRYQDEELAMPPKEKLPASVIADFEKWIMMGAPDPRENNAAIEKPNWEKSRDHWSFKEPKQPGVPKVKQNNWARSDIDRFILAKLEKQSLKPADQADRRTLIRRLFFDLNGVPPQPKEVEAFVADKDPKAFEKLVDRLLASESFGERWGRHWLDVARYAESSGKEANLAYPHAWRYRDYVIDSFNADKPYNQFIREQLAGDLMPARDDGHRAELMTATGFLALGPKSHNERNRMQFAVDLVD</sequence>
<name>A0A382K1L6_9ZZZZ</name>
<dbReference type="PANTHER" id="PTHR35889:SF3">
    <property type="entry name" value="F-BOX DOMAIN-CONTAINING PROTEIN"/>
    <property type="match status" value="1"/>
</dbReference>
<dbReference type="EMBL" id="UINC01077615">
    <property type="protein sequence ID" value="SVC17896.1"/>
    <property type="molecule type" value="Genomic_DNA"/>
</dbReference>
<protein>
    <recommendedName>
        <fullName evidence="5">Cytochrome c domain-containing protein</fullName>
    </recommendedName>
</protein>
<evidence type="ECO:0000256" key="1">
    <source>
        <dbReference type="SAM" id="MobiDB-lite"/>
    </source>
</evidence>
<dbReference type="Pfam" id="PF07635">
    <property type="entry name" value="PSCyt1"/>
    <property type="match status" value="1"/>
</dbReference>
<feature type="domain" description="DUF1549" evidence="2">
    <location>
        <begin position="172"/>
        <end position="333"/>
    </location>
</feature>
<organism evidence="4">
    <name type="scientific">marine metagenome</name>
    <dbReference type="NCBI Taxonomy" id="408172"/>
    <lineage>
        <taxon>unclassified sequences</taxon>
        <taxon>metagenomes</taxon>
        <taxon>ecological metagenomes</taxon>
    </lineage>
</organism>
<feature type="compositionally biased region" description="Basic and acidic residues" evidence="1">
    <location>
        <begin position="144"/>
        <end position="155"/>
    </location>
</feature>